<reference evidence="11 12" key="1">
    <citation type="submission" date="2025-04" db="UniProtKB">
        <authorList>
            <consortium name="RefSeq"/>
        </authorList>
    </citation>
    <scope>IDENTIFICATION</scope>
</reference>
<dbReference type="Gene3D" id="1.20.1070.10">
    <property type="entry name" value="Rhodopsin 7-helix transmembrane proteins"/>
    <property type="match status" value="1"/>
</dbReference>
<dbReference type="GeneID" id="110976060"/>
<dbReference type="SUPFAM" id="SSF81321">
    <property type="entry name" value="Family A G protein-coupled receptor-like"/>
    <property type="match status" value="1"/>
</dbReference>
<dbReference type="PANTHER" id="PTHR45695">
    <property type="entry name" value="LEUCOKININ RECEPTOR-RELATED"/>
    <property type="match status" value="1"/>
</dbReference>
<dbReference type="Pfam" id="PF00001">
    <property type="entry name" value="7tm_1"/>
    <property type="match status" value="1"/>
</dbReference>
<evidence type="ECO:0000256" key="7">
    <source>
        <dbReference type="ARBA" id="ARBA00023224"/>
    </source>
</evidence>
<dbReference type="RefSeq" id="XP_022084714.1">
    <property type="nucleotide sequence ID" value="XM_022229022.1"/>
</dbReference>
<sequence length="348" mass="39671">MTAEEYYSSYSYYGNLSHFFMGDDSVDWVAIDIFILAAVLGLLGNASIIVVILLNRELRRSQINALIIQLAIGDFLFLLSTVPIKIEHEIYPFWQFGTAACKAYRFGETLAIGVCVYSITAFSVGRFLGIVMKKGERNFTKVLIITEWLLAITVAAPIIFLVTLVDTPTRSHAYCQFYYETTAARVYGVFWFSFLYVVPLGLIAYTNILVIIKLLQSTRKFSGEQVNRSLLKQFRIRRNRAAMFILITVFFAVFWMPYYAFRFWQFVGKDSAVGNQPLRVLGKLHYYAAIANSCCNPFVMYMMSSKYRMALCCRLPAHRMGVASGNSIRGSRAKTTRFSLSVRSKQPE</sequence>
<dbReference type="RefSeq" id="XP_022084711.1">
    <property type="nucleotide sequence ID" value="XM_022229019.1"/>
</dbReference>
<dbReference type="KEGG" id="aplc:110976060"/>
<gene>
    <name evidence="11 12 13 14" type="primary">LOC110976060</name>
</gene>
<dbReference type="PRINTS" id="PR01559">
    <property type="entry name" value="DUFFYANTIGEN"/>
</dbReference>
<evidence type="ECO:0000313" key="13">
    <source>
        <dbReference type="RefSeq" id="XP_022084713.1"/>
    </source>
</evidence>
<dbReference type="InterPro" id="IPR017452">
    <property type="entry name" value="GPCR_Rhodpsn_7TM"/>
</dbReference>
<feature type="transmembrane region" description="Helical" evidence="8">
    <location>
        <begin position="106"/>
        <end position="130"/>
    </location>
</feature>
<dbReference type="Proteomes" id="UP000694845">
    <property type="component" value="Unplaced"/>
</dbReference>
<dbReference type="PROSITE" id="PS50262">
    <property type="entry name" value="G_PROTEIN_RECEP_F1_2"/>
    <property type="match status" value="1"/>
</dbReference>
<evidence type="ECO:0000256" key="3">
    <source>
        <dbReference type="ARBA" id="ARBA00022989"/>
    </source>
</evidence>
<evidence type="ECO:0000259" key="9">
    <source>
        <dbReference type="PROSITE" id="PS50262"/>
    </source>
</evidence>
<keyword evidence="3 8" id="KW-1133">Transmembrane helix</keyword>
<keyword evidence="4" id="KW-0297">G-protein coupled receptor</keyword>
<dbReference type="OrthoDB" id="6076970at2759"/>
<feature type="domain" description="G-protein coupled receptors family 1 profile" evidence="9">
    <location>
        <begin position="44"/>
        <end position="300"/>
    </location>
</feature>
<keyword evidence="7" id="KW-0807">Transducer</keyword>
<evidence type="ECO:0000313" key="12">
    <source>
        <dbReference type="RefSeq" id="XP_022084712.1"/>
    </source>
</evidence>
<dbReference type="PRINTS" id="PR00237">
    <property type="entry name" value="GPCRRHODOPSN"/>
</dbReference>
<dbReference type="AlphaFoldDB" id="A0A8B7XY56"/>
<evidence type="ECO:0000256" key="8">
    <source>
        <dbReference type="SAM" id="Phobius"/>
    </source>
</evidence>
<feature type="transmembrane region" description="Helical" evidence="8">
    <location>
        <begin position="142"/>
        <end position="165"/>
    </location>
</feature>
<keyword evidence="10" id="KW-1185">Reference proteome</keyword>
<dbReference type="GO" id="GO:0008188">
    <property type="term" value="F:neuropeptide receptor activity"/>
    <property type="evidence" value="ECO:0007669"/>
    <property type="project" value="TreeGrafter"/>
</dbReference>
<comment type="subcellular location">
    <subcellularLocation>
        <location evidence="1">Membrane</location>
        <topology evidence="1">Multi-pass membrane protein</topology>
    </subcellularLocation>
</comment>
<evidence type="ECO:0000313" key="10">
    <source>
        <dbReference type="Proteomes" id="UP000694845"/>
    </source>
</evidence>
<evidence type="ECO:0000256" key="5">
    <source>
        <dbReference type="ARBA" id="ARBA00023136"/>
    </source>
</evidence>
<dbReference type="PANTHER" id="PTHR45695:SF26">
    <property type="entry name" value="NEUROPEPTIDE CCHAMIDE-1 RECEPTOR"/>
    <property type="match status" value="1"/>
</dbReference>
<dbReference type="InterPro" id="IPR000276">
    <property type="entry name" value="GPCR_Rhodpsn"/>
</dbReference>
<feature type="transmembrane region" description="Helical" evidence="8">
    <location>
        <begin position="241"/>
        <end position="264"/>
    </location>
</feature>
<proteinExistence type="predicted"/>
<evidence type="ECO:0000313" key="11">
    <source>
        <dbReference type="RefSeq" id="XP_022084711.1"/>
    </source>
</evidence>
<dbReference type="CDD" id="cd00637">
    <property type="entry name" value="7tm_classA_rhodopsin-like"/>
    <property type="match status" value="1"/>
</dbReference>
<evidence type="ECO:0000256" key="4">
    <source>
        <dbReference type="ARBA" id="ARBA00023040"/>
    </source>
</evidence>
<dbReference type="GO" id="GO:0005886">
    <property type="term" value="C:plasma membrane"/>
    <property type="evidence" value="ECO:0007669"/>
    <property type="project" value="TreeGrafter"/>
</dbReference>
<protein>
    <submittedName>
        <fullName evidence="11 12">Neuropeptide CCHamide-1 receptor-like</fullName>
    </submittedName>
</protein>
<dbReference type="RefSeq" id="XP_022084713.1">
    <property type="nucleotide sequence ID" value="XM_022229021.1"/>
</dbReference>
<feature type="transmembrane region" description="Helical" evidence="8">
    <location>
        <begin position="284"/>
        <end position="304"/>
    </location>
</feature>
<organism evidence="10 11">
    <name type="scientific">Acanthaster planci</name>
    <name type="common">Crown-of-thorns starfish</name>
    <dbReference type="NCBI Taxonomy" id="133434"/>
    <lineage>
        <taxon>Eukaryota</taxon>
        <taxon>Metazoa</taxon>
        <taxon>Echinodermata</taxon>
        <taxon>Eleutherozoa</taxon>
        <taxon>Asterozoa</taxon>
        <taxon>Asteroidea</taxon>
        <taxon>Valvatacea</taxon>
        <taxon>Valvatida</taxon>
        <taxon>Acanthasteridae</taxon>
        <taxon>Acanthaster</taxon>
    </lineage>
</organism>
<feature type="transmembrane region" description="Helical" evidence="8">
    <location>
        <begin position="185"/>
        <end position="212"/>
    </location>
</feature>
<keyword evidence="6" id="KW-0675">Receptor</keyword>
<keyword evidence="5 8" id="KW-0472">Membrane</keyword>
<dbReference type="OMA" id="IANSCCN"/>
<name>A0A8B7XY56_ACAPL</name>
<accession>A0A8B7XY56</accession>
<dbReference type="RefSeq" id="XP_022084712.1">
    <property type="nucleotide sequence ID" value="XM_022229020.1"/>
</dbReference>
<evidence type="ECO:0000256" key="6">
    <source>
        <dbReference type="ARBA" id="ARBA00023170"/>
    </source>
</evidence>
<evidence type="ECO:0000256" key="1">
    <source>
        <dbReference type="ARBA" id="ARBA00004141"/>
    </source>
</evidence>
<keyword evidence="2 8" id="KW-0812">Transmembrane</keyword>
<feature type="transmembrane region" description="Helical" evidence="8">
    <location>
        <begin position="28"/>
        <end position="54"/>
    </location>
</feature>
<feature type="transmembrane region" description="Helical" evidence="8">
    <location>
        <begin position="66"/>
        <end position="86"/>
    </location>
</feature>
<evidence type="ECO:0000313" key="14">
    <source>
        <dbReference type="RefSeq" id="XP_022084714.1"/>
    </source>
</evidence>
<evidence type="ECO:0000256" key="2">
    <source>
        <dbReference type="ARBA" id="ARBA00022692"/>
    </source>
</evidence>